<evidence type="ECO:0000313" key="12">
    <source>
        <dbReference type="EMBL" id="HIU53573.1"/>
    </source>
</evidence>
<evidence type="ECO:0000256" key="8">
    <source>
        <dbReference type="ARBA" id="ARBA00023118"/>
    </source>
</evidence>
<reference evidence="12" key="2">
    <citation type="journal article" date="2021" name="PeerJ">
        <title>Extensive microbial diversity within the chicken gut microbiome revealed by metagenomics and culture.</title>
        <authorList>
            <person name="Gilroy R."/>
            <person name="Ravi A."/>
            <person name="Getino M."/>
            <person name="Pursley I."/>
            <person name="Horton D.L."/>
            <person name="Alikhan N.F."/>
            <person name="Baker D."/>
            <person name="Gharbi K."/>
            <person name="Hall N."/>
            <person name="Watson M."/>
            <person name="Adriaenssens E.M."/>
            <person name="Foster-Nyarko E."/>
            <person name="Jarju S."/>
            <person name="Secka A."/>
            <person name="Antonio M."/>
            <person name="Oren A."/>
            <person name="Chaudhuri R.R."/>
            <person name="La Ragione R."/>
            <person name="Hildebrand F."/>
            <person name="Pallen M.J."/>
        </authorList>
    </citation>
    <scope>NUCLEOTIDE SEQUENCE</scope>
    <source>
        <strain evidence="12">ChiW3-316</strain>
    </source>
</reference>
<keyword evidence="8" id="KW-0051">Antiviral defense</keyword>
<dbReference type="GO" id="GO:0046872">
    <property type="term" value="F:metal ion binding"/>
    <property type="evidence" value="ECO:0007669"/>
    <property type="project" value="UniProtKB-KW"/>
</dbReference>
<evidence type="ECO:0000256" key="7">
    <source>
        <dbReference type="ARBA" id="ARBA00023080"/>
    </source>
</evidence>
<comment type="caution">
    <text evidence="12">The sequence shown here is derived from an EMBL/GenBank/DDBJ whole genome shotgun (WGS) entry which is preliminary data.</text>
</comment>
<comment type="catalytic activity">
    <reaction evidence="10">
        <text>GTP + ATP = 3',3'-cGAMP + 2 diphosphate</text>
        <dbReference type="Rhea" id="RHEA:35647"/>
        <dbReference type="ChEBI" id="CHEBI:30616"/>
        <dbReference type="ChEBI" id="CHEBI:33019"/>
        <dbReference type="ChEBI" id="CHEBI:37565"/>
        <dbReference type="ChEBI" id="CHEBI:71501"/>
    </reaction>
    <physiologicalReaction direction="left-to-right" evidence="10">
        <dbReference type="Rhea" id="RHEA:35648"/>
    </physiologicalReaction>
</comment>
<evidence type="ECO:0000259" key="11">
    <source>
        <dbReference type="Pfam" id="PF21654"/>
    </source>
</evidence>
<keyword evidence="5" id="KW-0067">ATP-binding</keyword>
<keyword evidence="7" id="KW-0546">Nucleotide metabolism</keyword>
<dbReference type="InterPro" id="IPR048445">
    <property type="entry name" value="DncV-like_NTFase"/>
</dbReference>
<keyword evidence="4" id="KW-0547">Nucleotide-binding</keyword>
<evidence type="ECO:0000256" key="3">
    <source>
        <dbReference type="ARBA" id="ARBA00022723"/>
    </source>
</evidence>
<evidence type="ECO:0000256" key="6">
    <source>
        <dbReference type="ARBA" id="ARBA00022842"/>
    </source>
</evidence>
<gene>
    <name evidence="12" type="ORF">IAD20_05780</name>
</gene>
<evidence type="ECO:0000256" key="2">
    <source>
        <dbReference type="ARBA" id="ARBA00022695"/>
    </source>
</evidence>
<dbReference type="Proteomes" id="UP000824107">
    <property type="component" value="Unassembled WGS sequence"/>
</dbReference>
<evidence type="ECO:0000256" key="10">
    <source>
        <dbReference type="ARBA" id="ARBA00048304"/>
    </source>
</evidence>
<dbReference type="GO" id="GO:0009117">
    <property type="term" value="P:nucleotide metabolic process"/>
    <property type="evidence" value="ECO:0007669"/>
    <property type="project" value="UniProtKB-KW"/>
</dbReference>
<name>A0A9D1SBK1_9PROT</name>
<dbReference type="EMBL" id="DVNC01000037">
    <property type="protein sequence ID" value="HIU53573.1"/>
    <property type="molecule type" value="Genomic_DNA"/>
</dbReference>
<dbReference type="Pfam" id="PF21654">
    <property type="entry name" value="DncV-like_NTFase"/>
    <property type="match status" value="1"/>
</dbReference>
<dbReference type="GO" id="GO:0051607">
    <property type="term" value="P:defense response to virus"/>
    <property type="evidence" value="ECO:0007669"/>
    <property type="project" value="UniProtKB-KW"/>
</dbReference>
<dbReference type="CDD" id="cd05400">
    <property type="entry name" value="NT_2-5OAS_ClassI-CCAase"/>
    <property type="match status" value="1"/>
</dbReference>
<proteinExistence type="predicted"/>
<keyword evidence="3" id="KW-0479">Metal-binding</keyword>
<accession>A0A9D1SBK1</accession>
<evidence type="ECO:0000256" key="5">
    <source>
        <dbReference type="ARBA" id="ARBA00022840"/>
    </source>
</evidence>
<dbReference type="InterPro" id="IPR006116">
    <property type="entry name" value="NT_2-5OAS_ClassI-CCAase"/>
</dbReference>
<dbReference type="GO" id="GO:0005524">
    <property type="term" value="F:ATP binding"/>
    <property type="evidence" value="ECO:0007669"/>
    <property type="project" value="UniProtKB-KW"/>
</dbReference>
<evidence type="ECO:0000256" key="4">
    <source>
        <dbReference type="ARBA" id="ARBA00022741"/>
    </source>
</evidence>
<sequence>MGKTAIEIIAENIELPDSYYEIAKSRYEDLGDFLCTDSNISVFEPKVFPQGSFRLGTAIKPLNGNSAYDLDLTCRLEKGFDSRNSSQKELKDITGKAIDDYIQRRGIKEGKEEKRRCWRINYQGNINFHMDIVPGIPLNDKKFLVESMKASGMDESLSGKLADFAYNITDNKTDNYNHITQNWPISNPEGYAQWFESRMRLGVDFVAINKAHYEELPFFKRKTILQRSVQILKRHRDIMFQKNDDVKPVSIIITTLAARAYQGERELDISIFNILTKMEEMLNNKGYGPRVPNPTKPEEDFADKWKEDPQLEKNFYMWIIQAKADLCNIKDASSLNAVFDKVHNSFGLILNENMFEEDAININKAPIKNNRIEVAKLPKPHMK</sequence>
<evidence type="ECO:0000313" key="13">
    <source>
        <dbReference type="Proteomes" id="UP000824107"/>
    </source>
</evidence>
<keyword evidence="1" id="KW-0808">Transferase</keyword>
<dbReference type="GO" id="GO:0016779">
    <property type="term" value="F:nucleotidyltransferase activity"/>
    <property type="evidence" value="ECO:0007669"/>
    <property type="project" value="UniProtKB-KW"/>
</dbReference>
<protein>
    <recommendedName>
        <fullName evidence="9">Cyclic GMP-AMP synthase</fullName>
    </recommendedName>
</protein>
<evidence type="ECO:0000256" key="1">
    <source>
        <dbReference type="ARBA" id="ARBA00022679"/>
    </source>
</evidence>
<feature type="domain" description="Cyclic GMP-AMP synthase DncV-like nucleotidyltransferase" evidence="11">
    <location>
        <begin position="45"/>
        <end position="132"/>
    </location>
</feature>
<keyword evidence="6" id="KW-0460">Magnesium</keyword>
<organism evidence="12 13">
    <name type="scientific">Candidatus Scatocola faecipullorum</name>
    <dbReference type="NCBI Taxonomy" id="2840917"/>
    <lineage>
        <taxon>Bacteria</taxon>
        <taxon>Pseudomonadati</taxon>
        <taxon>Pseudomonadota</taxon>
        <taxon>Alphaproteobacteria</taxon>
        <taxon>Rhodospirillales</taxon>
        <taxon>Rhodospirillaceae</taxon>
        <taxon>Rhodospirillaceae incertae sedis</taxon>
        <taxon>Candidatus Scatocola</taxon>
    </lineage>
</organism>
<reference evidence="12" key="1">
    <citation type="submission" date="2020-10" db="EMBL/GenBank/DDBJ databases">
        <authorList>
            <person name="Gilroy R."/>
        </authorList>
    </citation>
    <scope>NUCLEOTIDE SEQUENCE</scope>
    <source>
        <strain evidence="12">ChiW3-316</strain>
    </source>
</reference>
<dbReference type="AlphaFoldDB" id="A0A9D1SBK1"/>
<evidence type="ECO:0000256" key="9">
    <source>
        <dbReference type="ARBA" id="ARBA00044145"/>
    </source>
</evidence>
<keyword evidence="2" id="KW-0548">Nucleotidyltransferase</keyword>